<keyword evidence="1" id="KW-0732">Signal</keyword>
<evidence type="ECO:0000313" key="3">
    <source>
        <dbReference type="Proteomes" id="UP000006304"/>
    </source>
</evidence>
<feature type="signal peptide" evidence="1">
    <location>
        <begin position="1"/>
        <end position="20"/>
    </location>
</feature>
<dbReference type="STRING" id="1133849.O3I_036560"/>
<reference evidence="2 3" key="1">
    <citation type="journal article" date="2012" name="J. Bacteriol.">
        <title>Complete genome sequence of Nocardia brasiliensis HUJEG-1.</title>
        <authorList>
            <person name="Vera-Cabrera L."/>
            <person name="Ortiz-Lopez R."/>
            <person name="Elizondo-Gonzalez R."/>
            <person name="Perez-Maya A.A."/>
            <person name="Ocampo-Candiani J."/>
        </authorList>
    </citation>
    <scope>NUCLEOTIDE SEQUENCE [LARGE SCALE GENOMIC DNA]</scope>
    <source>
        <strain evidence="3">ATCC 700358</strain>
    </source>
</reference>
<dbReference type="EMBL" id="CP003876">
    <property type="protein sequence ID" value="AFU05259.1"/>
    <property type="molecule type" value="Genomic_DNA"/>
</dbReference>
<proteinExistence type="predicted"/>
<gene>
    <name evidence="2" type="ORF">O3I_036560</name>
</gene>
<name>K0F6F9_NOCB7</name>
<evidence type="ECO:0000256" key="1">
    <source>
        <dbReference type="SAM" id="SignalP"/>
    </source>
</evidence>
<dbReference type="PROSITE" id="PS51257">
    <property type="entry name" value="PROKAR_LIPOPROTEIN"/>
    <property type="match status" value="1"/>
</dbReference>
<dbReference type="RefSeq" id="WP_014988108.1">
    <property type="nucleotide sequence ID" value="NC_018681.1"/>
</dbReference>
<evidence type="ECO:0008006" key="4">
    <source>
        <dbReference type="Google" id="ProtNLM"/>
    </source>
</evidence>
<keyword evidence="3" id="KW-1185">Reference proteome</keyword>
<dbReference type="Proteomes" id="UP000006304">
    <property type="component" value="Chromosome"/>
</dbReference>
<sequence>MNRRTLCPLALAALVLAAGAGCSDDSGSAASPGTVAGTTSAAVASAGALPGDYCQATVELSRSTRELSTKAEIKPEEYARAADQFEQLKAIAPAEAAGDLGTIGASYRAIAEGKATIESVGPDLARASLHLAEVNRTKCLPPAPR</sequence>
<evidence type="ECO:0000313" key="2">
    <source>
        <dbReference type="EMBL" id="AFU05259.1"/>
    </source>
</evidence>
<organism evidence="2 3">
    <name type="scientific">Nocardia brasiliensis (strain ATCC 700358 / HUJEG-1)</name>
    <dbReference type="NCBI Taxonomy" id="1133849"/>
    <lineage>
        <taxon>Bacteria</taxon>
        <taxon>Bacillati</taxon>
        <taxon>Actinomycetota</taxon>
        <taxon>Actinomycetes</taxon>
        <taxon>Mycobacteriales</taxon>
        <taxon>Nocardiaceae</taxon>
        <taxon>Nocardia</taxon>
    </lineage>
</organism>
<dbReference type="HOGENOM" id="CLU_1784876_0_0_11"/>
<protein>
    <recommendedName>
        <fullName evidence="4">Lipoprotein</fullName>
    </recommendedName>
</protein>
<dbReference type="AlphaFoldDB" id="K0F6F9"/>
<dbReference type="KEGG" id="nbr:O3I_036560"/>
<feature type="chain" id="PRO_5038544863" description="Lipoprotein" evidence="1">
    <location>
        <begin position="21"/>
        <end position="145"/>
    </location>
</feature>
<accession>K0F6F9</accession>